<protein>
    <submittedName>
        <fullName evidence="1">Uncharacterized protein</fullName>
    </submittedName>
</protein>
<evidence type="ECO:0000313" key="2">
    <source>
        <dbReference type="Proteomes" id="UP000234329"/>
    </source>
</evidence>
<dbReference type="EMBL" id="MXAV01000050">
    <property type="protein sequence ID" value="PKY09782.1"/>
    <property type="molecule type" value="Genomic_DNA"/>
</dbReference>
<evidence type="ECO:0000313" key="1">
    <source>
        <dbReference type="EMBL" id="PKY09782.1"/>
    </source>
</evidence>
<reference evidence="1 2" key="1">
    <citation type="submission" date="2017-03" db="EMBL/GenBank/DDBJ databases">
        <title>Draft genime sequence of the acidophilic sulfur-oxidizing bacterium Acidithiobacillus sp. SH, isolated from seawater.</title>
        <authorList>
            <person name="Sharmin S."/>
            <person name="Tokuhisa M."/>
            <person name="Kanao T."/>
            <person name="Kamimura K."/>
        </authorList>
    </citation>
    <scope>NUCLEOTIDE SEQUENCE [LARGE SCALE GENOMIC DNA]</scope>
    <source>
        <strain evidence="1 2">SH</strain>
    </source>
</reference>
<dbReference type="AlphaFoldDB" id="A0A2I1DIS8"/>
<organism evidence="1 2">
    <name type="scientific">Acidithiobacillus marinus</name>
    <dbReference type="NCBI Taxonomy" id="187490"/>
    <lineage>
        <taxon>Bacteria</taxon>
        <taxon>Pseudomonadati</taxon>
        <taxon>Pseudomonadota</taxon>
        <taxon>Acidithiobacillia</taxon>
        <taxon>Acidithiobacillales</taxon>
        <taxon>Acidithiobacillaceae</taxon>
        <taxon>Acidithiobacillus</taxon>
    </lineage>
</organism>
<dbReference type="InParanoid" id="A0A2I1DIS8"/>
<keyword evidence="2" id="KW-1185">Reference proteome</keyword>
<dbReference type="Proteomes" id="UP000234329">
    <property type="component" value="Unassembled WGS sequence"/>
</dbReference>
<comment type="caution">
    <text evidence="1">The sequence shown here is derived from an EMBL/GenBank/DDBJ whole genome shotgun (WGS) entry which is preliminary data.</text>
</comment>
<proteinExistence type="predicted"/>
<accession>A0A2I1DIS8</accession>
<name>A0A2I1DIS8_9PROT</name>
<sequence>MWMLTVKKKKKLNKPLLILATLLLLLGVFMMVFSSVHMILRADAAPITHTASSTPIAKTHKEAGNHAG</sequence>
<gene>
    <name evidence="1" type="ORF">B1757_13130</name>
</gene>